<evidence type="ECO:0000256" key="2">
    <source>
        <dbReference type="ARBA" id="ARBA00011057"/>
    </source>
</evidence>
<dbReference type="eggNOG" id="ENOG502QSX9">
    <property type="taxonomic scope" value="Eukaryota"/>
</dbReference>
<dbReference type="PANTHER" id="PTHR13231">
    <property type="entry name" value="MITOCHONDRIAL RIBOSOMAL PROTEIN S31"/>
    <property type="match status" value="1"/>
</dbReference>
<dbReference type="GO" id="GO:0005763">
    <property type="term" value="C:mitochondrial small ribosomal subunit"/>
    <property type="evidence" value="ECO:0007669"/>
    <property type="project" value="InterPro"/>
</dbReference>
<dbReference type="InterPro" id="IPR026299">
    <property type="entry name" value="MRP-S31"/>
</dbReference>
<keyword evidence="5" id="KW-0496">Mitochondrion</keyword>
<dbReference type="Pfam" id="PF15433">
    <property type="entry name" value="MRP-S31"/>
    <property type="match status" value="1"/>
</dbReference>
<dbReference type="AlphaFoldDB" id="B3NDQ3"/>
<organism evidence="10 11">
    <name type="scientific">Drosophila erecta</name>
    <name type="common">Fruit fly</name>
    <dbReference type="NCBI Taxonomy" id="7220"/>
    <lineage>
        <taxon>Eukaryota</taxon>
        <taxon>Metazoa</taxon>
        <taxon>Ecdysozoa</taxon>
        <taxon>Arthropoda</taxon>
        <taxon>Hexapoda</taxon>
        <taxon>Insecta</taxon>
        <taxon>Pterygota</taxon>
        <taxon>Neoptera</taxon>
        <taxon>Endopterygota</taxon>
        <taxon>Diptera</taxon>
        <taxon>Brachycera</taxon>
        <taxon>Muscomorpha</taxon>
        <taxon>Ephydroidea</taxon>
        <taxon>Drosophilidae</taxon>
        <taxon>Drosophila</taxon>
        <taxon>Sophophora</taxon>
    </lineage>
</organism>
<evidence type="ECO:0000256" key="8">
    <source>
        <dbReference type="ARBA" id="ARBA00035363"/>
    </source>
</evidence>
<dbReference type="Proteomes" id="UP000008711">
    <property type="component" value="Unassembled WGS sequence"/>
</dbReference>
<evidence type="ECO:0000256" key="4">
    <source>
        <dbReference type="ARBA" id="ARBA00022980"/>
    </source>
</evidence>
<sequence>MAVQIFTTVWQLSAELLLRDRFFWFHFQLKLSKKYNRMLAIGSSQRLSLRSLIPAAFKNVGLVNYSSSQSKNDDGYSSSDDEKPTKKKEKPAETAAQRLNRLLGTMQATDQLSASDFPRPGDANKKRREAQKQEAASKNVLTAAKNIASMLSTSESEKKQTESELLAKLLGHESESSPAATGTNQATDASSSSSGDKELNLSDLIVGMKIDRRQQPQQVEQTRGEYVRRSLASRSKLQNRGDGFYQRPQRQIKREAESFTGSVNLYGGEPLGIFKDTQLPISNDILSTWSQLSERELSLQASHPPANYFEQMVLWTDQKKVWRFPINNEQDWVDEQNVDFSEHIFLEQHLEDWCPNKGPIRHFMELVCVGLSKNPYLTAQEKKDHIFWFRDYFQAKKDILRDLITKEPSKSISA</sequence>
<evidence type="ECO:0000313" key="10">
    <source>
        <dbReference type="EMBL" id="EDV52186.2"/>
    </source>
</evidence>
<dbReference type="KEGG" id="der:6544416"/>
<evidence type="ECO:0000256" key="6">
    <source>
        <dbReference type="ARBA" id="ARBA00023274"/>
    </source>
</evidence>
<comment type="subcellular location">
    <subcellularLocation>
        <location evidence="1">Mitochondrion</location>
    </subcellularLocation>
</comment>
<dbReference type="EMBL" id="CH954178">
    <property type="protein sequence ID" value="EDV52186.2"/>
    <property type="molecule type" value="Genomic_DNA"/>
</dbReference>
<evidence type="ECO:0000313" key="11">
    <source>
        <dbReference type="Proteomes" id="UP000008711"/>
    </source>
</evidence>
<dbReference type="OrthoDB" id="5989925at2759"/>
<evidence type="ECO:0000256" key="7">
    <source>
        <dbReference type="ARBA" id="ARBA00035133"/>
    </source>
</evidence>
<gene>
    <name evidence="10" type="primary">Dere\GG15943</name>
    <name evidence="10" type="synonym">dere_GLEANR_15971</name>
    <name evidence="10" type="synonym">GG15943</name>
    <name evidence="10" type="ORF">Dere_GG15943</name>
</gene>
<keyword evidence="11" id="KW-1185">Reference proteome</keyword>
<feature type="compositionally biased region" description="Polar residues" evidence="9">
    <location>
        <begin position="176"/>
        <end position="194"/>
    </location>
</feature>
<feature type="region of interest" description="Disordered" evidence="9">
    <location>
        <begin position="107"/>
        <end position="141"/>
    </location>
</feature>
<reference evidence="10 11" key="1">
    <citation type="journal article" date="2007" name="Nature">
        <title>Evolution of genes and genomes on the Drosophila phylogeny.</title>
        <authorList>
            <consortium name="Drosophila 12 Genomes Consortium"/>
            <person name="Clark A.G."/>
            <person name="Eisen M.B."/>
            <person name="Smith D.R."/>
            <person name="Bergman C.M."/>
            <person name="Oliver B."/>
            <person name="Markow T.A."/>
            <person name="Kaufman T.C."/>
            <person name="Kellis M."/>
            <person name="Gelbart W."/>
            <person name="Iyer V.N."/>
            <person name="Pollard D.A."/>
            <person name="Sackton T.B."/>
            <person name="Larracuente A.M."/>
            <person name="Singh N.D."/>
            <person name="Abad J.P."/>
            <person name="Abt D.N."/>
            <person name="Adryan B."/>
            <person name="Aguade M."/>
            <person name="Akashi H."/>
            <person name="Anderson W.W."/>
            <person name="Aquadro C.F."/>
            <person name="Ardell D.H."/>
            <person name="Arguello R."/>
            <person name="Artieri C.G."/>
            <person name="Barbash D.A."/>
            <person name="Barker D."/>
            <person name="Barsanti P."/>
            <person name="Batterham P."/>
            <person name="Batzoglou S."/>
            <person name="Begun D."/>
            <person name="Bhutkar A."/>
            <person name="Blanco E."/>
            <person name="Bosak S.A."/>
            <person name="Bradley R.K."/>
            <person name="Brand A.D."/>
            <person name="Brent M.R."/>
            <person name="Brooks A.N."/>
            <person name="Brown R.H."/>
            <person name="Butlin R.K."/>
            <person name="Caggese C."/>
            <person name="Calvi B.R."/>
            <person name="Bernardo de Carvalho A."/>
            <person name="Caspi A."/>
            <person name="Castrezana S."/>
            <person name="Celniker S.E."/>
            <person name="Chang J.L."/>
            <person name="Chapple C."/>
            <person name="Chatterji S."/>
            <person name="Chinwalla A."/>
            <person name="Civetta A."/>
            <person name="Clifton S.W."/>
            <person name="Comeron J.M."/>
            <person name="Costello J.C."/>
            <person name="Coyne J.A."/>
            <person name="Daub J."/>
            <person name="David R.G."/>
            <person name="Delcher A.L."/>
            <person name="Delehaunty K."/>
            <person name="Do C.B."/>
            <person name="Ebling H."/>
            <person name="Edwards K."/>
            <person name="Eickbush T."/>
            <person name="Evans J.D."/>
            <person name="Filipski A."/>
            <person name="Findeiss S."/>
            <person name="Freyhult E."/>
            <person name="Fulton L."/>
            <person name="Fulton R."/>
            <person name="Garcia A.C."/>
            <person name="Gardiner A."/>
            <person name="Garfield D.A."/>
            <person name="Garvin B.E."/>
            <person name="Gibson G."/>
            <person name="Gilbert D."/>
            <person name="Gnerre S."/>
            <person name="Godfrey J."/>
            <person name="Good R."/>
            <person name="Gotea V."/>
            <person name="Gravely B."/>
            <person name="Greenberg A.J."/>
            <person name="Griffiths-Jones S."/>
            <person name="Gross S."/>
            <person name="Guigo R."/>
            <person name="Gustafson E.A."/>
            <person name="Haerty W."/>
            <person name="Hahn M.W."/>
            <person name="Halligan D.L."/>
            <person name="Halpern A.L."/>
            <person name="Halter G.M."/>
            <person name="Han M.V."/>
            <person name="Heger A."/>
            <person name="Hillier L."/>
            <person name="Hinrichs A.S."/>
            <person name="Holmes I."/>
            <person name="Hoskins R.A."/>
            <person name="Hubisz M.J."/>
            <person name="Hultmark D."/>
            <person name="Huntley M.A."/>
            <person name="Jaffe D.B."/>
            <person name="Jagadeeshan S."/>
            <person name="Jeck W.R."/>
            <person name="Johnson J."/>
            <person name="Jones C.D."/>
            <person name="Jordan W.C."/>
            <person name="Karpen G.H."/>
            <person name="Kataoka E."/>
            <person name="Keightley P.D."/>
            <person name="Kheradpour P."/>
            <person name="Kirkness E.F."/>
            <person name="Koerich L.B."/>
            <person name="Kristiansen K."/>
            <person name="Kudrna D."/>
            <person name="Kulathinal R.J."/>
            <person name="Kumar S."/>
            <person name="Kwok R."/>
            <person name="Lander E."/>
            <person name="Langley C.H."/>
            <person name="Lapoint R."/>
            <person name="Lazzaro B.P."/>
            <person name="Lee S.J."/>
            <person name="Levesque L."/>
            <person name="Li R."/>
            <person name="Lin C.F."/>
            <person name="Lin M.F."/>
            <person name="Lindblad-Toh K."/>
            <person name="Llopart A."/>
            <person name="Long M."/>
            <person name="Low L."/>
            <person name="Lozovsky E."/>
            <person name="Lu J."/>
            <person name="Luo M."/>
            <person name="Machado C.A."/>
            <person name="Makalowski W."/>
            <person name="Marzo M."/>
            <person name="Matsuda M."/>
            <person name="Matzkin L."/>
            <person name="McAllister B."/>
            <person name="McBride C.S."/>
            <person name="McKernan B."/>
            <person name="McKernan K."/>
            <person name="Mendez-Lago M."/>
            <person name="Minx P."/>
            <person name="Mollenhauer M.U."/>
            <person name="Montooth K."/>
            <person name="Mount S.M."/>
            <person name="Mu X."/>
            <person name="Myers E."/>
            <person name="Negre B."/>
            <person name="Newfeld S."/>
            <person name="Nielsen R."/>
            <person name="Noor M.A."/>
            <person name="O'Grady P."/>
            <person name="Pachter L."/>
            <person name="Papaceit M."/>
            <person name="Parisi M.J."/>
            <person name="Parisi M."/>
            <person name="Parts L."/>
            <person name="Pedersen J.S."/>
            <person name="Pesole G."/>
            <person name="Phillippy A.M."/>
            <person name="Ponting C.P."/>
            <person name="Pop M."/>
            <person name="Porcelli D."/>
            <person name="Powell J.R."/>
            <person name="Prohaska S."/>
            <person name="Pruitt K."/>
            <person name="Puig M."/>
            <person name="Quesneville H."/>
            <person name="Ram K.R."/>
            <person name="Rand D."/>
            <person name="Rasmussen M.D."/>
            <person name="Reed L.K."/>
            <person name="Reenan R."/>
            <person name="Reily A."/>
            <person name="Remington K.A."/>
            <person name="Rieger T.T."/>
            <person name="Ritchie M.G."/>
            <person name="Robin C."/>
            <person name="Rogers Y.H."/>
            <person name="Rohde C."/>
            <person name="Rozas J."/>
            <person name="Rubenfield M.J."/>
            <person name="Ruiz A."/>
            <person name="Russo S."/>
            <person name="Salzberg S.L."/>
            <person name="Sanchez-Gracia A."/>
            <person name="Saranga D.J."/>
            <person name="Sato H."/>
            <person name="Schaeffer S.W."/>
            <person name="Schatz M.C."/>
            <person name="Schlenke T."/>
            <person name="Schwartz R."/>
            <person name="Segarra C."/>
            <person name="Singh R.S."/>
            <person name="Sirot L."/>
            <person name="Sirota M."/>
            <person name="Sisneros N.B."/>
            <person name="Smith C.D."/>
            <person name="Smith T.F."/>
            <person name="Spieth J."/>
            <person name="Stage D.E."/>
            <person name="Stark A."/>
            <person name="Stephan W."/>
            <person name="Strausberg R.L."/>
            <person name="Strempel S."/>
            <person name="Sturgill D."/>
            <person name="Sutton G."/>
            <person name="Sutton G.G."/>
            <person name="Tao W."/>
            <person name="Teichmann S."/>
            <person name="Tobari Y.N."/>
            <person name="Tomimura Y."/>
            <person name="Tsolas J.M."/>
            <person name="Valente V.L."/>
            <person name="Venter E."/>
            <person name="Venter J.C."/>
            <person name="Vicario S."/>
            <person name="Vieira F.G."/>
            <person name="Vilella A.J."/>
            <person name="Villasante A."/>
            <person name="Walenz B."/>
            <person name="Wang J."/>
            <person name="Wasserman M."/>
            <person name="Watts T."/>
            <person name="Wilson D."/>
            <person name="Wilson R.K."/>
            <person name="Wing R.A."/>
            <person name="Wolfner M.F."/>
            <person name="Wong A."/>
            <person name="Wong G.K."/>
            <person name="Wu C.I."/>
            <person name="Wu G."/>
            <person name="Yamamoto D."/>
            <person name="Yang H.P."/>
            <person name="Yang S.P."/>
            <person name="Yorke J.A."/>
            <person name="Yoshida K."/>
            <person name="Zdobnov E."/>
            <person name="Zhang P."/>
            <person name="Zhang Y."/>
            <person name="Zimin A.V."/>
            <person name="Baldwin J."/>
            <person name="Abdouelleil A."/>
            <person name="Abdulkadir J."/>
            <person name="Abebe A."/>
            <person name="Abera B."/>
            <person name="Abreu J."/>
            <person name="Acer S.C."/>
            <person name="Aftuck L."/>
            <person name="Alexander A."/>
            <person name="An P."/>
            <person name="Anderson E."/>
            <person name="Anderson S."/>
            <person name="Arachi H."/>
            <person name="Azer M."/>
            <person name="Bachantsang P."/>
            <person name="Barry A."/>
            <person name="Bayul T."/>
            <person name="Berlin A."/>
            <person name="Bessette D."/>
            <person name="Bloom T."/>
            <person name="Blye J."/>
            <person name="Boguslavskiy L."/>
            <person name="Bonnet C."/>
            <person name="Boukhgalter B."/>
            <person name="Bourzgui I."/>
            <person name="Brown A."/>
            <person name="Cahill P."/>
            <person name="Channer S."/>
            <person name="Cheshatsang Y."/>
            <person name="Chuda L."/>
            <person name="Citroen M."/>
            <person name="Collymore A."/>
            <person name="Cooke P."/>
            <person name="Costello M."/>
            <person name="D'Aco K."/>
            <person name="Daza R."/>
            <person name="De Haan G."/>
            <person name="DeGray S."/>
            <person name="DeMaso C."/>
            <person name="Dhargay N."/>
            <person name="Dooley K."/>
            <person name="Dooley E."/>
            <person name="Doricent M."/>
            <person name="Dorje P."/>
            <person name="Dorjee K."/>
            <person name="Dupes A."/>
            <person name="Elong R."/>
            <person name="Falk J."/>
            <person name="Farina A."/>
            <person name="Faro S."/>
            <person name="Ferguson D."/>
            <person name="Fisher S."/>
            <person name="Foley C.D."/>
            <person name="Franke A."/>
            <person name="Friedrich D."/>
            <person name="Gadbois L."/>
            <person name="Gearin G."/>
            <person name="Gearin C.R."/>
            <person name="Giannoukos G."/>
            <person name="Goode T."/>
            <person name="Graham J."/>
            <person name="Grandbois E."/>
            <person name="Grewal S."/>
            <person name="Gyaltsen K."/>
            <person name="Hafez N."/>
            <person name="Hagos B."/>
            <person name="Hall J."/>
            <person name="Henson C."/>
            <person name="Hollinger A."/>
            <person name="Honan T."/>
            <person name="Huard M.D."/>
            <person name="Hughes L."/>
            <person name="Hurhula B."/>
            <person name="Husby M.E."/>
            <person name="Kamat A."/>
            <person name="Kanga B."/>
            <person name="Kashin S."/>
            <person name="Khazanovich D."/>
            <person name="Kisner P."/>
            <person name="Lance K."/>
            <person name="Lara M."/>
            <person name="Lee W."/>
            <person name="Lennon N."/>
            <person name="Letendre F."/>
            <person name="LeVine R."/>
            <person name="Lipovsky A."/>
            <person name="Liu X."/>
            <person name="Liu J."/>
            <person name="Liu S."/>
            <person name="Lokyitsang T."/>
            <person name="Lokyitsang Y."/>
            <person name="Lubonja R."/>
            <person name="Lui A."/>
            <person name="MacDonald P."/>
            <person name="Magnisalis V."/>
            <person name="Maru K."/>
            <person name="Matthews C."/>
            <person name="McCusker W."/>
            <person name="McDonough S."/>
            <person name="Mehta T."/>
            <person name="Meldrim J."/>
            <person name="Meneus L."/>
            <person name="Mihai O."/>
            <person name="Mihalev A."/>
            <person name="Mihova T."/>
            <person name="Mittelman R."/>
            <person name="Mlenga V."/>
            <person name="Montmayeur A."/>
            <person name="Mulrain L."/>
            <person name="Navidi A."/>
            <person name="Naylor J."/>
            <person name="Negash T."/>
            <person name="Nguyen T."/>
            <person name="Nguyen N."/>
            <person name="Nicol R."/>
            <person name="Norbu C."/>
            <person name="Norbu N."/>
            <person name="Novod N."/>
            <person name="O'Neill B."/>
            <person name="Osman S."/>
            <person name="Markiewicz E."/>
            <person name="Oyono O.L."/>
            <person name="Patti C."/>
            <person name="Phunkhang P."/>
            <person name="Pierre F."/>
            <person name="Priest M."/>
            <person name="Raghuraman S."/>
            <person name="Rege F."/>
            <person name="Reyes R."/>
            <person name="Rise C."/>
            <person name="Rogov P."/>
            <person name="Ross K."/>
            <person name="Ryan E."/>
            <person name="Settipalli S."/>
            <person name="Shea T."/>
            <person name="Sherpa N."/>
            <person name="Shi L."/>
            <person name="Shih D."/>
            <person name="Sparrow T."/>
            <person name="Spaulding J."/>
            <person name="Stalker J."/>
            <person name="Stange-Thomann N."/>
            <person name="Stavropoulos S."/>
            <person name="Stone C."/>
            <person name="Strader C."/>
            <person name="Tesfaye S."/>
            <person name="Thomson T."/>
            <person name="Thoulutsang Y."/>
            <person name="Thoulutsang D."/>
            <person name="Topham K."/>
            <person name="Topping I."/>
            <person name="Tsamla T."/>
            <person name="Vassiliev H."/>
            <person name="Vo A."/>
            <person name="Wangchuk T."/>
            <person name="Wangdi T."/>
            <person name="Weiand M."/>
            <person name="Wilkinson J."/>
            <person name="Wilson A."/>
            <person name="Yadav S."/>
            <person name="Young G."/>
            <person name="Yu Q."/>
            <person name="Zembek L."/>
            <person name="Zhong D."/>
            <person name="Zimmer A."/>
            <person name="Zwirko Z."/>
            <person name="Jaffe D.B."/>
            <person name="Alvarez P."/>
            <person name="Brockman W."/>
            <person name="Butler J."/>
            <person name="Chin C."/>
            <person name="Gnerre S."/>
            <person name="Grabherr M."/>
            <person name="Kleber M."/>
            <person name="Mauceli E."/>
            <person name="MacCallum I."/>
        </authorList>
    </citation>
    <scope>NUCLEOTIDE SEQUENCE [LARGE SCALE GENOMIC DNA]</scope>
    <source>
        <strain evidence="10 11">TSC#14021-0224.01</strain>
    </source>
</reference>
<dbReference type="GO" id="GO:0003735">
    <property type="term" value="F:structural constituent of ribosome"/>
    <property type="evidence" value="ECO:0007669"/>
    <property type="project" value="InterPro"/>
</dbReference>
<feature type="region of interest" description="Disordered" evidence="9">
    <location>
        <begin position="67"/>
        <end position="93"/>
    </location>
</feature>
<evidence type="ECO:0000256" key="3">
    <source>
        <dbReference type="ARBA" id="ARBA00022946"/>
    </source>
</evidence>
<evidence type="ECO:0000256" key="1">
    <source>
        <dbReference type="ARBA" id="ARBA00004173"/>
    </source>
</evidence>
<name>B3NDQ3_DROER</name>
<accession>B3NDQ3</accession>
<proteinExistence type="inferred from homology"/>
<reference evidence="10 11" key="2">
    <citation type="journal article" date="2008" name="Bioinformatics">
        <title>Assembly reconciliation.</title>
        <authorList>
            <person name="Zimin A.V."/>
            <person name="Smith D.R."/>
            <person name="Sutton G."/>
            <person name="Yorke J.A."/>
        </authorList>
    </citation>
    <scope>NUCLEOTIDE SEQUENCE [LARGE SCALE GENOMIC DNA]</scope>
    <source>
        <strain evidence="10 11">TSC#14021-0224.01</strain>
    </source>
</reference>
<keyword evidence="3" id="KW-0809">Transit peptide</keyword>
<evidence type="ECO:0000256" key="9">
    <source>
        <dbReference type="SAM" id="MobiDB-lite"/>
    </source>
</evidence>
<dbReference type="PANTHER" id="PTHR13231:SF3">
    <property type="entry name" value="SMALL RIBOSOMAL SUBUNIT PROTEIN MS31"/>
    <property type="match status" value="1"/>
</dbReference>
<feature type="compositionally biased region" description="Polar residues" evidence="9">
    <location>
        <begin position="67"/>
        <end position="78"/>
    </location>
</feature>
<protein>
    <recommendedName>
        <fullName evidence="7">Small ribosomal subunit protein mS31</fullName>
    </recommendedName>
    <alternativeName>
        <fullName evidence="8">28S ribosomal protein S31, mitochondrial</fullName>
    </alternativeName>
</protein>
<keyword evidence="4" id="KW-0689">Ribosomal protein</keyword>
<dbReference type="HOGENOM" id="CLU_052666_1_0_1"/>
<keyword evidence="6" id="KW-0687">Ribonucleoprotein</keyword>
<feature type="region of interest" description="Disordered" evidence="9">
    <location>
        <begin position="173"/>
        <end position="198"/>
    </location>
</feature>
<evidence type="ECO:0000256" key="5">
    <source>
        <dbReference type="ARBA" id="ARBA00023128"/>
    </source>
</evidence>
<comment type="similarity">
    <text evidence="2">Belongs to the mitochondrion-specific ribosomal protein mS31 family.</text>
</comment>